<dbReference type="InterPro" id="IPR010982">
    <property type="entry name" value="Lambda_DNA-bd_dom_sf"/>
</dbReference>
<feature type="domain" description="HTH cro/C1-type" evidence="1">
    <location>
        <begin position="9"/>
        <end position="61"/>
    </location>
</feature>
<organism evidence="2 3">
    <name type="scientific">Bacteroides gallinaceum</name>
    <dbReference type="NCBI Taxonomy" id="1462571"/>
    <lineage>
        <taxon>Bacteria</taxon>
        <taxon>Pseudomonadati</taxon>
        <taxon>Bacteroidota</taxon>
        <taxon>Bacteroidia</taxon>
        <taxon>Bacteroidales</taxon>
        <taxon>Bacteroidaceae</taxon>
        <taxon>Bacteroides</taxon>
    </lineage>
</organism>
<dbReference type="Pfam" id="PF01381">
    <property type="entry name" value="HTH_3"/>
    <property type="match status" value="1"/>
</dbReference>
<dbReference type="InterPro" id="IPR001387">
    <property type="entry name" value="Cro/C1-type_HTH"/>
</dbReference>
<gene>
    <name evidence="2" type="ORF">QUW60_14135</name>
</gene>
<sequence length="104" mass="11677">MERILAENVKRLCKEQGKQLKDLAASMGVDPASLTRTMYGNARLDTVEKIAAALGVSIQSLFEQADDEKVEGYIKIKGKIYQFYSIKELKTILINNISQNQLIL</sequence>
<evidence type="ECO:0000313" key="2">
    <source>
        <dbReference type="EMBL" id="MDM8326351.1"/>
    </source>
</evidence>
<reference evidence="3" key="2">
    <citation type="submission" date="2023-07" db="EMBL/GenBank/DDBJ databases">
        <title>Identification and characterization of horizontal gene transfer across gut microbiota members of farm animals based on homology search.</title>
        <authorList>
            <person name="Schwarzerova J."/>
            <person name="Nykrynova M."/>
            <person name="Jureckova K."/>
            <person name="Cejkova D."/>
            <person name="Rychlik I."/>
        </authorList>
    </citation>
    <scope>NUCLEOTIDE SEQUENCE [LARGE SCALE GENOMIC DNA]</scope>
    <source>
        <strain evidence="3">109_WCHN</strain>
    </source>
</reference>
<protein>
    <submittedName>
        <fullName evidence="2">Helix-turn-helix transcriptional regulator</fullName>
    </submittedName>
</protein>
<accession>A0ABT7VJ85</accession>
<dbReference type="Gene3D" id="1.10.260.40">
    <property type="entry name" value="lambda repressor-like DNA-binding domains"/>
    <property type="match status" value="1"/>
</dbReference>
<reference evidence="2 3" key="1">
    <citation type="submission" date="2023-06" db="EMBL/GenBank/DDBJ databases">
        <authorList>
            <person name="Zeman M."/>
            <person name="Kubasova T."/>
            <person name="Jahodarova E."/>
            <person name="Nykrynova M."/>
            <person name="Rychlik I."/>
        </authorList>
    </citation>
    <scope>NUCLEOTIDE SEQUENCE [LARGE SCALE GENOMIC DNA]</scope>
    <source>
        <strain evidence="2 3">109_WCHN</strain>
    </source>
</reference>
<name>A0ABT7VJ85_9BACE</name>
<keyword evidence="3" id="KW-1185">Reference proteome</keyword>
<dbReference type="SMART" id="SM00530">
    <property type="entry name" value="HTH_XRE"/>
    <property type="match status" value="1"/>
</dbReference>
<evidence type="ECO:0000259" key="1">
    <source>
        <dbReference type="PROSITE" id="PS50943"/>
    </source>
</evidence>
<proteinExistence type="predicted"/>
<dbReference type="EMBL" id="JAUDEN010000041">
    <property type="protein sequence ID" value="MDM8326351.1"/>
    <property type="molecule type" value="Genomic_DNA"/>
</dbReference>
<dbReference type="CDD" id="cd00093">
    <property type="entry name" value="HTH_XRE"/>
    <property type="match status" value="1"/>
</dbReference>
<evidence type="ECO:0000313" key="3">
    <source>
        <dbReference type="Proteomes" id="UP001169458"/>
    </source>
</evidence>
<dbReference type="SUPFAM" id="SSF47413">
    <property type="entry name" value="lambda repressor-like DNA-binding domains"/>
    <property type="match status" value="1"/>
</dbReference>
<dbReference type="RefSeq" id="WP_289561258.1">
    <property type="nucleotide sequence ID" value="NZ_JAUDEN010000041.1"/>
</dbReference>
<dbReference type="Proteomes" id="UP001169458">
    <property type="component" value="Unassembled WGS sequence"/>
</dbReference>
<dbReference type="PROSITE" id="PS50943">
    <property type="entry name" value="HTH_CROC1"/>
    <property type="match status" value="1"/>
</dbReference>
<comment type="caution">
    <text evidence="2">The sequence shown here is derived from an EMBL/GenBank/DDBJ whole genome shotgun (WGS) entry which is preliminary data.</text>
</comment>